<dbReference type="GO" id="GO:0071897">
    <property type="term" value="P:DNA biosynthetic process"/>
    <property type="evidence" value="ECO:0007669"/>
    <property type="project" value="UniProtKB-ARBA"/>
</dbReference>
<comment type="caution">
    <text evidence="2">The sequence shown here is derived from an EMBL/GenBank/DDBJ whole genome shotgun (WGS) entry which is preliminary data.</text>
</comment>
<evidence type="ECO:0000313" key="2">
    <source>
        <dbReference type="EMBL" id="CAL4113805.1"/>
    </source>
</evidence>
<dbReference type="CDD" id="cd03714">
    <property type="entry name" value="RT_DIRS1"/>
    <property type="match status" value="1"/>
</dbReference>
<evidence type="ECO:0000313" key="3">
    <source>
        <dbReference type="Proteomes" id="UP001497623"/>
    </source>
</evidence>
<protein>
    <recommendedName>
        <fullName evidence="1">Reverse transcriptase domain-containing protein</fullName>
    </recommendedName>
</protein>
<dbReference type="Proteomes" id="UP001497623">
    <property type="component" value="Unassembled WGS sequence"/>
</dbReference>
<keyword evidence="3" id="KW-1185">Reference proteome</keyword>
<dbReference type="CDD" id="cd09275">
    <property type="entry name" value="RNase_HI_RT_DIRS1"/>
    <property type="match status" value="1"/>
</dbReference>
<dbReference type="SUPFAM" id="SSF56672">
    <property type="entry name" value="DNA/RNA polymerases"/>
    <property type="match status" value="1"/>
</dbReference>
<dbReference type="InterPro" id="IPR000477">
    <property type="entry name" value="RT_dom"/>
</dbReference>
<dbReference type="Gene3D" id="3.10.10.10">
    <property type="entry name" value="HIV Type 1 Reverse Transcriptase, subunit A, domain 1"/>
    <property type="match status" value="1"/>
</dbReference>
<dbReference type="InterPro" id="IPR043502">
    <property type="entry name" value="DNA/RNA_pol_sf"/>
</dbReference>
<dbReference type="PROSITE" id="PS50878">
    <property type="entry name" value="RT_POL"/>
    <property type="match status" value="1"/>
</dbReference>
<dbReference type="Gene3D" id="3.30.70.270">
    <property type="match status" value="1"/>
</dbReference>
<dbReference type="EMBL" id="CAXKWB010015437">
    <property type="protein sequence ID" value="CAL4113805.1"/>
    <property type="molecule type" value="Genomic_DNA"/>
</dbReference>
<dbReference type="AlphaFoldDB" id="A0AAV2R545"/>
<dbReference type="InterPro" id="IPR043128">
    <property type="entry name" value="Rev_trsase/Diguanyl_cyclase"/>
</dbReference>
<sequence>DKIVVHILEEMWGVSLDIEDAYLHVPIHQDFHKFFAFTLGTRVFVFRVLPFGLSSAPWAFSRVMKPIKKSLRMLGVTIFSFLDDFLILAVSREHTILHMTWTLELMQRLGLRINWGKSSLEPSQRLEFLGVLLDLKNLTLSLPVEKVNRIEAIGNSGKGLVATSRRDLERMVGYINFGAQYLPLGRLFLLPLVSWMNAHTLPALRDLPVRADGQLRTALLHWSDRRHLTVPVPMNIEDPVTFIMTGASLTGWCGIFQDQTISGGWNRQDLVHSMNWMELSAIHRTVQFFHRQLAGLCVRVFSDNTTALACIRRQGSLASPALLHLAYQLLSLCQCHRITLVPSHLKGC</sequence>
<reference evidence="2 3" key="1">
    <citation type="submission" date="2024-05" db="EMBL/GenBank/DDBJ databases">
        <authorList>
            <person name="Wallberg A."/>
        </authorList>
    </citation>
    <scope>NUCLEOTIDE SEQUENCE [LARGE SCALE GENOMIC DNA]</scope>
</reference>
<proteinExistence type="predicted"/>
<name>A0AAV2R545_MEGNR</name>
<feature type="domain" description="Reverse transcriptase" evidence="1">
    <location>
        <begin position="1"/>
        <end position="133"/>
    </location>
</feature>
<gene>
    <name evidence="2" type="ORF">MNOR_LOCUS20198</name>
</gene>
<dbReference type="PANTHER" id="PTHR33050">
    <property type="entry name" value="REVERSE TRANSCRIPTASE DOMAIN-CONTAINING PROTEIN"/>
    <property type="match status" value="1"/>
</dbReference>
<dbReference type="Pfam" id="PF00078">
    <property type="entry name" value="RVT_1"/>
    <property type="match status" value="1"/>
</dbReference>
<dbReference type="InterPro" id="IPR052055">
    <property type="entry name" value="Hepadnavirus_pol/RT"/>
</dbReference>
<organism evidence="2 3">
    <name type="scientific">Meganyctiphanes norvegica</name>
    <name type="common">Northern krill</name>
    <name type="synonym">Thysanopoda norvegica</name>
    <dbReference type="NCBI Taxonomy" id="48144"/>
    <lineage>
        <taxon>Eukaryota</taxon>
        <taxon>Metazoa</taxon>
        <taxon>Ecdysozoa</taxon>
        <taxon>Arthropoda</taxon>
        <taxon>Crustacea</taxon>
        <taxon>Multicrustacea</taxon>
        <taxon>Malacostraca</taxon>
        <taxon>Eumalacostraca</taxon>
        <taxon>Eucarida</taxon>
        <taxon>Euphausiacea</taxon>
        <taxon>Euphausiidae</taxon>
        <taxon>Meganyctiphanes</taxon>
    </lineage>
</organism>
<accession>A0AAV2R545</accession>
<feature type="non-terminal residue" evidence="2">
    <location>
        <position position="1"/>
    </location>
</feature>
<evidence type="ECO:0000259" key="1">
    <source>
        <dbReference type="PROSITE" id="PS50878"/>
    </source>
</evidence>
<dbReference type="PANTHER" id="PTHR33050:SF7">
    <property type="entry name" value="RIBONUCLEASE H"/>
    <property type="match status" value="1"/>
</dbReference>